<protein>
    <recommendedName>
        <fullName evidence="5">Polyketide cyclase</fullName>
    </recommendedName>
</protein>
<feature type="region of interest" description="Disordered" evidence="1">
    <location>
        <begin position="201"/>
        <end position="221"/>
    </location>
</feature>
<dbReference type="EMBL" id="BTTX01000002">
    <property type="protein sequence ID" value="GMU05825.1"/>
    <property type="molecule type" value="Genomic_DNA"/>
</dbReference>
<dbReference type="Pfam" id="PF10604">
    <property type="entry name" value="Polyketide_cyc2"/>
    <property type="match status" value="1"/>
</dbReference>
<name>A0ABQ6QPA1_9BACT</name>
<feature type="signal peptide" evidence="2">
    <location>
        <begin position="1"/>
        <end position="21"/>
    </location>
</feature>
<sequence>MFKKIAIGFAAALLLLVGVIATRPDTFTVTRTASVPGTPDIAFGLVNDFHQWNQWSPWEALDPNMKRTFGGAEAGVGATYGWTGNDDVGEGRMTIQEVAANESVRVKLEFIKPFASSSITTFMFKPAQDGTTVTWTMTGDHNFMSKAMCLVMDMDKVVGKDFEKGLASMKTAAQAEATKRAEAEAARKVAEAKAAEEATAAAAAAAAAPAEGTPAVAVPTP</sequence>
<keyword evidence="4" id="KW-1185">Reference proteome</keyword>
<gene>
    <name evidence="3" type="ORF">ASNO1_20780</name>
</gene>
<keyword evidence="2" id="KW-0732">Signal</keyword>
<organism evidence="3 4">
    <name type="scientific">Corallococcus caeni</name>
    <dbReference type="NCBI Taxonomy" id="3082388"/>
    <lineage>
        <taxon>Bacteria</taxon>
        <taxon>Pseudomonadati</taxon>
        <taxon>Myxococcota</taxon>
        <taxon>Myxococcia</taxon>
        <taxon>Myxococcales</taxon>
        <taxon>Cystobacterineae</taxon>
        <taxon>Myxococcaceae</taxon>
        <taxon>Corallococcus</taxon>
    </lineage>
</organism>
<dbReference type="RefSeq" id="WP_338276704.1">
    <property type="nucleotide sequence ID" value="NZ_BTTX01000002.1"/>
</dbReference>
<accession>A0ABQ6QPA1</accession>
<comment type="caution">
    <text evidence="3">The sequence shown here is derived from an EMBL/GenBank/DDBJ whole genome shotgun (WGS) entry which is preliminary data.</text>
</comment>
<dbReference type="CDD" id="cd07818">
    <property type="entry name" value="SRPBCC_1"/>
    <property type="match status" value="1"/>
</dbReference>
<dbReference type="InterPro" id="IPR023393">
    <property type="entry name" value="START-like_dom_sf"/>
</dbReference>
<evidence type="ECO:0008006" key="5">
    <source>
        <dbReference type="Google" id="ProtNLM"/>
    </source>
</evidence>
<evidence type="ECO:0000256" key="1">
    <source>
        <dbReference type="SAM" id="MobiDB-lite"/>
    </source>
</evidence>
<evidence type="ECO:0000313" key="3">
    <source>
        <dbReference type="EMBL" id="GMU05825.1"/>
    </source>
</evidence>
<dbReference type="InterPro" id="IPR019587">
    <property type="entry name" value="Polyketide_cyclase/dehydratase"/>
</dbReference>
<dbReference type="SUPFAM" id="SSF55961">
    <property type="entry name" value="Bet v1-like"/>
    <property type="match status" value="1"/>
</dbReference>
<reference evidence="3 4" key="1">
    <citation type="journal article" date="2024" name="Arch. Microbiol.">
        <title>Corallococcus caeni sp. nov., a novel myxobacterium isolated from activated sludge.</title>
        <authorList>
            <person name="Tomita S."/>
            <person name="Nakai R."/>
            <person name="Kuroda K."/>
            <person name="Kurashita H."/>
            <person name="Hatamoto M."/>
            <person name="Yamaguchi T."/>
            <person name="Narihiro T."/>
        </authorList>
    </citation>
    <scope>NUCLEOTIDE SEQUENCE [LARGE SCALE GENOMIC DNA]</scope>
    <source>
        <strain evidence="3 4">NO1</strain>
    </source>
</reference>
<evidence type="ECO:0000313" key="4">
    <source>
        <dbReference type="Proteomes" id="UP001342631"/>
    </source>
</evidence>
<dbReference type="Proteomes" id="UP001342631">
    <property type="component" value="Unassembled WGS sequence"/>
</dbReference>
<proteinExistence type="predicted"/>
<evidence type="ECO:0000256" key="2">
    <source>
        <dbReference type="SAM" id="SignalP"/>
    </source>
</evidence>
<dbReference type="Gene3D" id="3.30.530.20">
    <property type="match status" value="1"/>
</dbReference>
<feature type="chain" id="PRO_5045551638" description="Polyketide cyclase" evidence="2">
    <location>
        <begin position="22"/>
        <end position="221"/>
    </location>
</feature>